<accession>A0ABT0IQ88</accession>
<dbReference type="InterPro" id="IPR005119">
    <property type="entry name" value="LysR_subst-bd"/>
</dbReference>
<dbReference type="Pfam" id="PF00126">
    <property type="entry name" value="HTH_1"/>
    <property type="match status" value="1"/>
</dbReference>
<dbReference type="Gene3D" id="1.10.10.10">
    <property type="entry name" value="Winged helix-like DNA-binding domain superfamily/Winged helix DNA-binding domain"/>
    <property type="match status" value="1"/>
</dbReference>
<dbReference type="EMBL" id="JALPRY010000009">
    <property type="protein sequence ID" value="MCK8780031.1"/>
    <property type="molecule type" value="Genomic_DNA"/>
</dbReference>
<dbReference type="SUPFAM" id="SSF53850">
    <property type="entry name" value="Periplasmic binding protein-like II"/>
    <property type="match status" value="1"/>
</dbReference>
<reference evidence="6 7" key="1">
    <citation type="submission" date="2022-04" db="EMBL/GenBank/DDBJ databases">
        <title>Rhizobium coralii sp. nov., isolated from coral Turbinaria peltata.</title>
        <authorList>
            <person name="Sun H."/>
        </authorList>
    </citation>
    <scope>NUCLEOTIDE SEQUENCE [LARGE SCALE GENOMIC DNA]</scope>
    <source>
        <strain evidence="6 7">NTR19</strain>
    </source>
</reference>
<dbReference type="PRINTS" id="PR00039">
    <property type="entry name" value="HTHLYSR"/>
</dbReference>
<dbReference type="SUPFAM" id="SSF46785">
    <property type="entry name" value="Winged helix' DNA-binding domain"/>
    <property type="match status" value="1"/>
</dbReference>
<comment type="similarity">
    <text evidence="1">Belongs to the LysR transcriptional regulatory family.</text>
</comment>
<dbReference type="PANTHER" id="PTHR30346">
    <property type="entry name" value="TRANSCRIPTIONAL DUAL REGULATOR HCAR-RELATED"/>
    <property type="match status" value="1"/>
</dbReference>
<dbReference type="Gene3D" id="3.40.190.10">
    <property type="entry name" value="Periplasmic binding protein-like II"/>
    <property type="match status" value="2"/>
</dbReference>
<dbReference type="Pfam" id="PF03466">
    <property type="entry name" value="LysR_substrate"/>
    <property type="match status" value="1"/>
</dbReference>
<keyword evidence="3" id="KW-0238">DNA-binding</keyword>
<feature type="domain" description="HTH lysR-type" evidence="5">
    <location>
        <begin position="10"/>
        <end position="59"/>
    </location>
</feature>
<dbReference type="PROSITE" id="PS50931">
    <property type="entry name" value="HTH_LYSR"/>
    <property type="match status" value="1"/>
</dbReference>
<dbReference type="InterPro" id="IPR036390">
    <property type="entry name" value="WH_DNA-bd_sf"/>
</dbReference>
<evidence type="ECO:0000256" key="1">
    <source>
        <dbReference type="ARBA" id="ARBA00009437"/>
    </source>
</evidence>
<evidence type="ECO:0000256" key="2">
    <source>
        <dbReference type="ARBA" id="ARBA00023015"/>
    </source>
</evidence>
<comment type="caution">
    <text evidence="6">The sequence shown here is derived from an EMBL/GenBank/DDBJ whole genome shotgun (WGS) entry which is preliminary data.</text>
</comment>
<dbReference type="CDD" id="cd08414">
    <property type="entry name" value="PBP2_LTTR_aromatics_like"/>
    <property type="match status" value="1"/>
</dbReference>
<protein>
    <submittedName>
        <fullName evidence="6">LysR family transcriptional regulator</fullName>
    </submittedName>
</protein>
<evidence type="ECO:0000259" key="5">
    <source>
        <dbReference type="PROSITE" id="PS50931"/>
    </source>
</evidence>
<dbReference type="InterPro" id="IPR000847">
    <property type="entry name" value="LysR_HTH_N"/>
</dbReference>
<evidence type="ECO:0000256" key="3">
    <source>
        <dbReference type="ARBA" id="ARBA00023125"/>
    </source>
</evidence>
<gene>
    <name evidence="6" type="ORF">M0654_08550</name>
</gene>
<keyword evidence="2" id="KW-0805">Transcription regulation</keyword>
<evidence type="ECO:0000256" key="4">
    <source>
        <dbReference type="ARBA" id="ARBA00023163"/>
    </source>
</evidence>
<dbReference type="RefSeq" id="WP_248682729.1">
    <property type="nucleotide sequence ID" value="NZ_JALPRY010000009.1"/>
</dbReference>
<evidence type="ECO:0000313" key="6">
    <source>
        <dbReference type="EMBL" id="MCK8780031.1"/>
    </source>
</evidence>
<keyword evidence="7" id="KW-1185">Reference proteome</keyword>
<name>A0ABT0IQ88_9HYPH</name>
<dbReference type="InterPro" id="IPR036388">
    <property type="entry name" value="WH-like_DNA-bd_sf"/>
</dbReference>
<organism evidence="6 7">
    <name type="scientific">Neorhizobium turbinariae</name>
    <dbReference type="NCBI Taxonomy" id="2937795"/>
    <lineage>
        <taxon>Bacteria</taxon>
        <taxon>Pseudomonadati</taxon>
        <taxon>Pseudomonadota</taxon>
        <taxon>Alphaproteobacteria</taxon>
        <taxon>Hyphomicrobiales</taxon>
        <taxon>Rhizobiaceae</taxon>
        <taxon>Rhizobium/Agrobacterium group</taxon>
        <taxon>Neorhizobium</taxon>
    </lineage>
</organism>
<dbReference type="PANTHER" id="PTHR30346:SF28">
    <property type="entry name" value="HTH-TYPE TRANSCRIPTIONAL REGULATOR CYNR"/>
    <property type="match status" value="1"/>
</dbReference>
<proteinExistence type="inferred from homology"/>
<sequence length="297" mass="32756">MIAGGLSKQFIAVAEELHFARAAERLHMSQPPLSQAIKHLEEMVGVRLFNRSRHFVALTPAGEAFLEEARNLLATGQKAIDTARRINEGKAGRVRIGFVGSVSYALLPRLLRDLRNRHPAIEVDLRELRSQQQIDELAAGRIDIGIVRLPLSNAGDLSFRTIETERFIAVLPRHHRLARARSVRLRELAGETFMTFPADKIPGLHAKFLMACDEAGFSPKITLEAWQMAGMVSLVAAGMGIALLPAQVRSTSHTDVVYKTIADKTEHLELRIALAWRPDNHSAGVTSVLSLFGPAET</sequence>
<keyword evidence="4" id="KW-0804">Transcription</keyword>
<evidence type="ECO:0000313" key="7">
    <source>
        <dbReference type="Proteomes" id="UP001202827"/>
    </source>
</evidence>
<dbReference type="Proteomes" id="UP001202827">
    <property type="component" value="Unassembled WGS sequence"/>
</dbReference>